<dbReference type="AlphaFoldDB" id="A0A3T1Z939"/>
<sequence>MPGLIAKQPNGLYCRISTVVEAQTHHDMTKEELEYYLINERSLDINLVTLDEWLAFYEVDFNVAIKQLGSGSGELSFEEAKEWLIEVGYQHADEFMKKIAYRWDEWEEDDD</sequence>
<protein>
    <submittedName>
        <fullName evidence="1">Uncharacterized protein</fullName>
    </submittedName>
</protein>
<name>A0A3T1Z939_LISMN</name>
<reference evidence="1 2" key="1">
    <citation type="submission" date="2018-06" db="EMBL/GenBank/DDBJ databases">
        <authorList>
            <consortium name="PulseNet: The National Subtyping Network for Foodborne Disease Surveillance"/>
            <person name="Tarr C.L."/>
            <person name="Trees E."/>
            <person name="Katz L.S."/>
            <person name="Carleton-Romer H.A."/>
            <person name="Stroika S."/>
            <person name="Kucerova Z."/>
            <person name="Roache K.F."/>
            <person name="Sabol A.L."/>
            <person name="Besser J."/>
            <person name="Gerner-Smidt P."/>
        </authorList>
    </citation>
    <scope>NUCLEOTIDE SEQUENCE [LARGE SCALE GENOMIC DNA]</scope>
    <source>
        <strain evidence="1 2">PNUSAL002180</strain>
    </source>
</reference>
<dbReference type="Proteomes" id="UP000358545">
    <property type="component" value="Unassembled WGS sequence"/>
</dbReference>
<organism evidence="1 2">
    <name type="scientific">Listeria monocytogenes</name>
    <dbReference type="NCBI Taxonomy" id="1639"/>
    <lineage>
        <taxon>Bacteria</taxon>
        <taxon>Bacillati</taxon>
        <taxon>Bacillota</taxon>
        <taxon>Bacilli</taxon>
        <taxon>Bacillales</taxon>
        <taxon>Listeriaceae</taxon>
        <taxon>Listeria</taxon>
    </lineage>
</organism>
<evidence type="ECO:0000313" key="1">
    <source>
        <dbReference type="EMBL" id="EAG0867634.1"/>
    </source>
</evidence>
<dbReference type="EMBL" id="AABAGT010000014">
    <property type="protein sequence ID" value="EAG0867634.1"/>
    <property type="molecule type" value="Genomic_DNA"/>
</dbReference>
<comment type="caution">
    <text evidence="1">The sequence shown here is derived from an EMBL/GenBank/DDBJ whole genome shotgun (WGS) entry which is preliminary data.</text>
</comment>
<gene>
    <name evidence="1" type="ORF">A8L61_10140</name>
</gene>
<evidence type="ECO:0000313" key="2">
    <source>
        <dbReference type="Proteomes" id="UP000358545"/>
    </source>
</evidence>
<proteinExistence type="predicted"/>
<dbReference type="RefSeq" id="WP_003731498.1">
    <property type="nucleotide sequence ID" value="NC_021826.1"/>
</dbReference>
<accession>A0A3T1Z939</accession>